<dbReference type="SUPFAM" id="SSF56235">
    <property type="entry name" value="N-terminal nucleophile aminohydrolases (Ntn hydrolases)"/>
    <property type="match status" value="1"/>
</dbReference>
<name>A0ABD0QC01_CIRMR</name>
<accession>A0ABD0QC01</accession>
<keyword evidence="2" id="KW-1185">Reference proteome</keyword>
<protein>
    <submittedName>
        <fullName evidence="1">Uncharacterized protein</fullName>
    </submittedName>
</protein>
<evidence type="ECO:0000313" key="2">
    <source>
        <dbReference type="Proteomes" id="UP001529510"/>
    </source>
</evidence>
<evidence type="ECO:0000313" key="1">
    <source>
        <dbReference type="EMBL" id="KAL0183426.1"/>
    </source>
</evidence>
<dbReference type="InterPro" id="IPR043138">
    <property type="entry name" value="GGT_lsub"/>
</dbReference>
<dbReference type="AlphaFoldDB" id="A0ABD0QC01"/>
<dbReference type="Proteomes" id="UP001529510">
    <property type="component" value="Unassembled WGS sequence"/>
</dbReference>
<dbReference type="Gene3D" id="1.10.246.130">
    <property type="match status" value="1"/>
</dbReference>
<feature type="non-terminal residue" evidence="1">
    <location>
        <position position="63"/>
    </location>
</feature>
<gene>
    <name evidence="1" type="ORF">M9458_022801</name>
</gene>
<organism evidence="1 2">
    <name type="scientific">Cirrhinus mrigala</name>
    <name type="common">Mrigala</name>
    <dbReference type="NCBI Taxonomy" id="683832"/>
    <lineage>
        <taxon>Eukaryota</taxon>
        <taxon>Metazoa</taxon>
        <taxon>Chordata</taxon>
        <taxon>Craniata</taxon>
        <taxon>Vertebrata</taxon>
        <taxon>Euteleostomi</taxon>
        <taxon>Actinopterygii</taxon>
        <taxon>Neopterygii</taxon>
        <taxon>Teleostei</taxon>
        <taxon>Ostariophysi</taxon>
        <taxon>Cypriniformes</taxon>
        <taxon>Cyprinidae</taxon>
        <taxon>Labeoninae</taxon>
        <taxon>Labeonini</taxon>
        <taxon>Cirrhinus</taxon>
    </lineage>
</organism>
<dbReference type="PRINTS" id="PR01210">
    <property type="entry name" value="GGTRANSPTASE"/>
</dbReference>
<dbReference type="EMBL" id="JAMKFB020000010">
    <property type="protein sequence ID" value="KAL0183426.1"/>
    <property type="molecule type" value="Genomic_DNA"/>
</dbReference>
<dbReference type="Pfam" id="PF01019">
    <property type="entry name" value="G_glu_transpept"/>
    <property type="match status" value="1"/>
</dbReference>
<sequence length="63" mass="6730">MRHTGVCVVCVADGIITLEDLRDYKPLLDESPLTATMGEYRMVTPTAPASGPVLTLILNILSG</sequence>
<comment type="caution">
    <text evidence="1">The sequence shown here is derived from an EMBL/GenBank/DDBJ whole genome shotgun (WGS) entry which is preliminary data.</text>
</comment>
<dbReference type="InterPro" id="IPR029055">
    <property type="entry name" value="Ntn_hydrolases_N"/>
</dbReference>
<reference evidence="1 2" key="1">
    <citation type="submission" date="2024-05" db="EMBL/GenBank/DDBJ databases">
        <title>Genome sequencing and assembly of Indian major carp, Cirrhinus mrigala (Hamilton, 1822).</title>
        <authorList>
            <person name="Mohindra V."/>
            <person name="Chowdhury L.M."/>
            <person name="Lal K."/>
            <person name="Jena J.K."/>
        </authorList>
    </citation>
    <scope>NUCLEOTIDE SEQUENCE [LARGE SCALE GENOMIC DNA]</scope>
    <source>
        <strain evidence="1">CM1030</strain>
        <tissue evidence="1">Blood</tissue>
    </source>
</reference>
<proteinExistence type="predicted"/>